<sequence length="232" mass="25806">MGGKVWSKEEEQVFWARMMVQSPKRLAADQERFSEKSWEQIAKEMTEIMGDKARRKYTSLGVFEHYFQNAGLGRFSPNAGRLPIKYYQAERELKKEKNDTKSAQAPAPGPAPASAPASTPAPAQAPTLEGENGAGACKRKTHTTRRHDALVYLGSSGSTTQFPIPSSYHRPSPTSSFTAPAALSVLPNLPLRDLIQRQYYSNRFLANHGRDTDDDMFVAQENAAPRRGVYEV</sequence>
<dbReference type="OrthoDB" id="5244495at2759"/>
<keyword evidence="3" id="KW-1185">Reference proteome</keyword>
<dbReference type="EMBL" id="LCTW02000253">
    <property type="protein sequence ID" value="KXX75716.1"/>
    <property type="molecule type" value="Genomic_DNA"/>
</dbReference>
<gene>
    <name evidence="2" type="ORF">MMYC01_206602</name>
</gene>
<dbReference type="Proteomes" id="UP000078237">
    <property type="component" value="Unassembled WGS sequence"/>
</dbReference>
<protein>
    <recommendedName>
        <fullName evidence="4">Myb-like domain-containing protein</fullName>
    </recommendedName>
</protein>
<name>A0A175VVZ5_9PEZI</name>
<dbReference type="STRING" id="100816.A0A175VVZ5"/>
<feature type="region of interest" description="Disordered" evidence="1">
    <location>
        <begin position="93"/>
        <end position="142"/>
    </location>
</feature>
<feature type="compositionally biased region" description="Low complexity" evidence="1">
    <location>
        <begin position="114"/>
        <end position="127"/>
    </location>
</feature>
<evidence type="ECO:0000313" key="3">
    <source>
        <dbReference type="Proteomes" id="UP000078237"/>
    </source>
</evidence>
<organism evidence="2 3">
    <name type="scientific">Madurella mycetomatis</name>
    <dbReference type="NCBI Taxonomy" id="100816"/>
    <lineage>
        <taxon>Eukaryota</taxon>
        <taxon>Fungi</taxon>
        <taxon>Dikarya</taxon>
        <taxon>Ascomycota</taxon>
        <taxon>Pezizomycotina</taxon>
        <taxon>Sordariomycetes</taxon>
        <taxon>Sordariomycetidae</taxon>
        <taxon>Sordariales</taxon>
        <taxon>Sordariales incertae sedis</taxon>
        <taxon>Madurella</taxon>
    </lineage>
</organism>
<reference evidence="2 3" key="1">
    <citation type="journal article" date="2016" name="Genome Announc.">
        <title>Genome Sequence of Madurella mycetomatis mm55, Isolated from a Human Mycetoma Case in Sudan.</title>
        <authorList>
            <person name="Smit S."/>
            <person name="Derks M.F."/>
            <person name="Bervoets S."/>
            <person name="Fahal A."/>
            <person name="van Leeuwen W."/>
            <person name="van Belkum A."/>
            <person name="van de Sande W.W."/>
        </authorList>
    </citation>
    <scope>NUCLEOTIDE SEQUENCE [LARGE SCALE GENOMIC DNA]</scope>
    <source>
        <strain evidence="3">mm55</strain>
    </source>
</reference>
<evidence type="ECO:0000256" key="1">
    <source>
        <dbReference type="SAM" id="MobiDB-lite"/>
    </source>
</evidence>
<comment type="caution">
    <text evidence="2">The sequence shown here is derived from an EMBL/GenBank/DDBJ whole genome shotgun (WGS) entry which is preliminary data.</text>
</comment>
<evidence type="ECO:0008006" key="4">
    <source>
        <dbReference type="Google" id="ProtNLM"/>
    </source>
</evidence>
<dbReference type="VEuPathDB" id="FungiDB:MMYC01_206602"/>
<dbReference type="AlphaFoldDB" id="A0A175VVZ5"/>
<proteinExistence type="predicted"/>
<accession>A0A175VVZ5</accession>
<evidence type="ECO:0000313" key="2">
    <source>
        <dbReference type="EMBL" id="KXX75716.1"/>
    </source>
</evidence>